<organism evidence="2 3">
    <name type="scientific">Devosia sediminis</name>
    <dbReference type="NCBI Taxonomy" id="2798801"/>
    <lineage>
        <taxon>Bacteria</taxon>
        <taxon>Pseudomonadati</taxon>
        <taxon>Pseudomonadota</taxon>
        <taxon>Alphaproteobacteria</taxon>
        <taxon>Hyphomicrobiales</taxon>
        <taxon>Devosiaceae</taxon>
        <taxon>Devosia</taxon>
    </lineage>
</organism>
<dbReference type="Proteomes" id="UP000602124">
    <property type="component" value="Unassembled WGS sequence"/>
</dbReference>
<dbReference type="AlphaFoldDB" id="A0A934IY05"/>
<gene>
    <name evidence="2" type="ORF">JEQ47_04645</name>
</gene>
<feature type="compositionally biased region" description="Basic and acidic residues" evidence="1">
    <location>
        <begin position="10"/>
        <end position="26"/>
    </location>
</feature>
<evidence type="ECO:0000256" key="1">
    <source>
        <dbReference type="SAM" id="MobiDB-lite"/>
    </source>
</evidence>
<name>A0A934IY05_9HYPH</name>
<dbReference type="EMBL" id="JAEKMH010000001">
    <property type="protein sequence ID" value="MBJ3784004.1"/>
    <property type="molecule type" value="Genomic_DNA"/>
</dbReference>
<evidence type="ECO:0000313" key="3">
    <source>
        <dbReference type="Proteomes" id="UP000602124"/>
    </source>
</evidence>
<accession>A0A934IY05</accession>
<keyword evidence="3" id="KW-1185">Reference proteome</keyword>
<dbReference type="RefSeq" id="WP_198875210.1">
    <property type="nucleotide sequence ID" value="NZ_JAEKMH010000001.1"/>
</dbReference>
<protein>
    <submittedName>
        <fullName evidence="2">Uncharacterized protein</fullName>
    </submittedName>
</protein>
<sequence length="63" mass="6809">MGNKGNITTTEHDPHPSNEEHTHEQARPGGARPPRNDIGPNDAVHDGKPQRRPANVENGDAGR</sequence>
<proteinExistence type="predicted"/>
<evidence type="ECO:0000313" key="2">
    <source>
        <dbReference type="EMBL" id="MBJ3784004.1"/>
    </source>
</evidence>
<reference evidence="2" key="1">
    <citation type="submission" date="2020-12" db="EMBL/GenBank/DDBJ databases">
        <title>Devosia sp. MSA67 isolated from Mo River.</title>
        <authorList>
            <person name="Ma F."/>
            <person name="Zi Z."/>
        </authorList>
    </citation>
    <scope>NUCLEOTIDE SEQUENCE</scope>
    <source>
        <strain evidence="2">MSA67</strain>
    </source>
</reference>
<comment type="caution">
    <text evidence="2">The sequence shown here is derived from an EMBL/GenBank/DDBJ whole genome shotgun (WGS) entry which is preliminary data.</text>
</comment>
<feature type="region of interest" description="Disordered" evidence="1">
    <location>
        <begin position="1"/>
        <end position="63"/>
    </location>
</feature>